<feature type="chain" id="PRO_5046511979" evidence="2">
    <location>
        <begin position="27"/>
        <end position="343"/>
    </location>
</feature>
<evidence type="ECO:0000256" key="2">
    <source>
        <dbReference type="SAM" id="SignalP"/>
    </source>
</evidence>
<comment type="caution">
    <text evidence="3">The sequence shown here is derived from an EMBL/GenBank/DDBJ whole genome shotgun (WGS) entry which is preliminary data.</text>
</comment>
<feature type="compositionally biased region" description="Basic and acidic residues" evidence="1">
    <location>
        <begin position="179"/>
        <end position="188"/>
    </location>
</feature>
<reference evidence="3 4" key="1">
    <citation type="submission" date="2023-12" db="EMBL/GenBank/DDBJ databases">
        <title>Baltic Sea Cyanobacteria.</title>
        <authorList>
            <person name="Delbaje E."/>
            <person name="Fewer D.P."/>
            <person name="Shishido T.K."/>
        </authorList>
    </citation>
    <scope>NUCLEOTIDE SEQUENCE [LARGE SCALE GENOMIC DNA]</scope>
    <source>
        <strain evidence="3 4">UHCC 0139</strain>
    </source>
</reference>
<dbReference type="Proteomes" id="UP001304461">
    <property type="component" value="Unassembled WGS sequence"/>
</dbReference>
<dbReference type="RefSeq" id="WP_323304441.1">
    <property type="nucleotide sequence ID" value="NZ_JAYGHX010000002.1"/>
</dbReference>
<organism evidence="3 4">
    <name type="scientific">Cyanobium gracile UHCC 0139</name>
    <dbReference type="NCBI Taxonomy" id="3110308"/>
    <lineage>
        <taxon>Bacteria</taxon>
        <taxon>Bacillati</taxon>
        <taxon>Cyanobacteriota</taxon>
        <taxon>Cyanophyceae</taxon>
        <taxon>Synechococcales</taxon>
        <taxon>Prochlorococcaceae</taxon>
        <taxon>Cyanobium</taxon>
    </lineage>
</organism>
<accession>A0ABU5RRC7</accession>
<keyword evidence="2" id="KW-0732">Signal</keyword>
<evidence type="ECO:0000256" key="1">
    <source>
        <dbReference type="SAM" id="MobiDB-lite"/>
    </source>
</evidence>
<keyword evidence="4" id="KW-1185">Reference proteome</keyword>
<evidence type="ECO:0000313" key="4">
    <source>
        <dbReference type="Proteomes" id="UP001304461"/>
    </source>
</evidence>
<dbReference type="InterPro" id="IPR012899">
    <property type="entry name" value="LTXXQ"/>
</dbReference>
<protein>
    <submittedName>
        <fullName evidence="3">Spy/CpxP family protein refolding chaperone</fullName>
    </submittedName>
</protein>
<proteinExistence type="predicted"/>
<name>A0ABU5RRC7_9CYAN</name>
<feature type="signal peptide" evidence="2">
    <location>
        <begin position="1"/>
        <end position="26"/>
    </location>
</feature>
<sequence length="343" mass="36507">MTSQHLHRFAVLVALMAPLAAGPLLAQTSGDATLPDPVVMQLPGASRPGADPLQLLRQPQVRQELSLSDAQMQQLEQLDKDIRARVRSLSAPRTRGGAAAPPVGAVRGFEADQQQAAREARQRVAEILTPEQLGAFRAIVEANPGTDPLQLLLSDGARVRLGLSAGQTQQLRQLASRMRPPEGGRTRGSEGNPVAAQSRQLESLTRSTRATVASILTPQQLSRFRQILVQVDGAQLADPAMAGALNLTSEQQQALALDQQKTFDAIGDGYKAPRTRGPGGTIPCPVVEANRARLEPVIQQGQARSRGLLTSSQLAVLQQMEGEPIALTPPEPCGPKAVPPMQP</sequence>
<gene>
    <name evidence="3" type="ORF">VB738_03555</name>
</gene>
<dbReference type="EMBL" id="JAYGHX010000002">
    <property type="protein sequence ID" value="MEA5390331.1"/>
    <property type="molecule type" value="Genomic_DNA"/>
</dbReference>
<evidence type="ECO:0000313" key="3">
    <source>
        <dbReference type="EMBL" id="MEA5390331.1"/>
    </source>
</evidence>
<feature type="region of interest" description="Disordered" evidence="1">
    <location>
        <begin position="175"/>
        <end position="203"/>
    </location>
</feature>
<dbReference type="Pfam" id="PF07813">
    <property type="entry name" value="LTXXQ"/>
    <property type="match status" value="1"/>
</dbReference>